<comment type="caution">
    <text evidence="3">The sequence shown here is derived from an EMBL/GenBank/DDBJ whole genome shotgun (WGS) entry which is preliminary data.</text>
</comment>
<dbReference type="EMBL" id="BAABCX010000006">
    <property type="protein sequence ID" value="GAA3549168.1"/>
    <property type="molecule type" value="Genomic_DNA"/>
</dbReference>
<dbReference type="PANTHER" id="PTHR31876:SF26">
    <property type="entry name" value="PROTEIN LIKE COV 2"/>
    <property type="match status" value="1"/>
</dbReference>
<feature type="transmembrane region" description="Helical" evidence="2">
    <location>
        <begin position="148"/>
        <end position="168"/>
    </location>
</feature>
<reference evidence="4" key="1">
    <citation type="journal article" date="2019" name="Int. J. Syst. Evol. Microbiol.">
        <title>The Global Catalogue of Microorganisms (GCM) 10K type strain sequencing project: providing services to taxonomists for standard genome sequencing and annotation.</title>
        <authorList>
            <consortium name="The Broad Institute Genomics Platform"/>
            <consortium name="The Broad Institute Genome Sequencing Center for Infectious Disease"/>
            <person name="Wu L."/>
            <person name="Ma J."/>
        </authorList>
    </citation>
    <scope>NUCLEOTIDE SEQUENCE [LARGE SCALE GENOMIC DNA]</scope>
    <source>
        <strain evidence="4">JCM 17110</strain>
    </source>
</reference>
<name>A0ABP6WDT7_9GAMM</name>
<dbReference type="RefSeq" id="WP_344959794.1">
    <property type="nucleotide sequence ID" value="NZ_BAABCX010000006.1"/>
</dbReference>
<evidence type="ECO:0000313" key="3">
    <source>
        <dbReference type="EMBL" id="GAA3549168.1"/>
    </source>
</evidence>
<organism evidence="3 4">
    <name type="scientific">Zobellella aerophila</name>
    <dbReference type="NCBI Taxonomy" id="870480"/>
    <lineage>
        <taxon>Bacteria</taxon>
        <taxon>Pseudomonadati</taxon>
        <taxon>Pseudomonadota</taxon>
        <taxon>Gammaproteobacteria</taxon>
        <taxon>Aeromonadales</taxon>
        <taxon>Aeromonadaceae</taxon>
        <taxon>Zobellella</taxon>
    </lineage>
</organism>
<feature type="transmembrane region" description="Helical" evidence="2">
    <location>
        <begin position="9"/>
        <end position="30"/>
    </location>
</feature>
<dbReference type="Proteomes" id="UP001500795">
    <property type="component" value="Unassembled WGS sequence"/>
</dbReference>
<feature type="compositionally biased region" description="Basic and acidic residues" evidence="1">
    <location>
        <begin position="205"/>
        <end position="214"/>
    </location>
</feature>
<feature type="region of interest" description="Disordered" evidence="1">
    <location>
        <begin position="194"/>
        <end position="214"/>
    </location>
</feature>
<gene>
    <name evidence="3" type="ORF">GCM10022394_31690</name>
</gene>
<evidence type="ECO:0000313" key="4">
    <source>
        <dbReference type="Proteomes" id="UP001500795"/>
    </source>
</evidence>
<keyword evidence="4" id="KW-1185">Reference proteome</keyword>
<sequence length="214" mass="23670">MVKFISKNILTGLITLLPVTLTLYLLYWIIISMEAVLGNLIRALVPYHWYVPGLGLLVGCILAFVVGLLMHAYVVQSLFARGEQLLYRMPVIKSIYRAIRDFFDYFSPETRKEFEQVVAVRLGDSELELIGFVTQAKQERLPPGLRQAGYVLVYLPLSYMIGGYAVLIPSSAVRPLDMSLEEAMRFTLTAGVTGIRPKPGSGKGGGEHKSDAGG</sequence>
<dbReference type="PANTHER" id="PTHR31876">
    <property type="entry name" value="COV-LIKE PROTEIN 1"/>
    <property type="match status" value="1"/>
</dbReference>
<accession>A0ABP6WDT7</accession>
<feature type="transmembrane region" description="Helical" evidence="2">
    <location>
        <begin position="50"/>
        <end position="75"/>
    </location>
</feature>
<proteinExistence type="predicted"/>
<keyword evidence="2" id="KW-0472">Membrane</keyword>
<evidence type="ECO:0000256" key="1">
    <source>
        <dbReference type="SAM" id="MobiDB-lite"/>
    </source>
</evidence>
<keyword evidence="2" id="KW-1133">Transmembrane helix</keyword>
<dbReference type="Pfam" id="PF04367">
    <property type="entry name" value="DUF502"/>
    <property type="match status" value="1"/>
</dbReference>
<evidence type="ECO:0000256" key="2">
    <source>
        <dbReference type="SAM" id="Phobius"/>
    </source>
</evidence>
<protein>
    <submittedName>
        <fullName evidence="3">DUF502 domain-containing protein</fullName>
    </submittedName>
</protein>
<dbReference type="InterPro" id="IPR007462">
    <property type="entry name" value="COV1-like"/>
</dbReference>
<keyword evidence="2" id="KW-0812">Transmembrane</keyword>